<feature type="domain" description="Protein kinase" evidence="6">
    <location>
        <begin position="8"/>
        <end position="283"/>
    </location>
</feature>
<dbReference type="InterPro" id="IPR000719">
    <property type="entry name" value="Prot_kinase_dom"/>
</dbReference>
<dbReference type="Proteomes" id="UP000028725">
    <property type="component" value="Unassembled WGS sequence"/>
</dbReference>
<evidence type="ECO:0000256" key="4">
    <source>
        <dbReference type="ARBA" id="ARBA00022840"/>
    </source>
</evidence>
<dbReference type="SUPFAM" id="SSF56112">
    <property type="entry name" value="Protein kinase-like (PK-like)"/>
    <property type="match status" value="1"/>
</dbReference>
<dbReference type="RefSeq" id="WP_052419783.1">
    <property type="nucleotide sequence ID" value="NZ_JMCB01000003.1"/>
</dbReference>
<keyword evidence="1" id="KW-0808">Transferase</keyword>
<dbReference type="InterPro" id="IPR013229">
    <property type="entry name" value="PEGA"/>
</dbReference>
<feature type="region of interest" description="Disordered" evidence="5">
    <location>
        <begin position="321"/>
        <end position="373"/>
    </location>
</feature>
<protein>
    <submittedName>
        <fullName evidence="7">Serine/threonine protein kinase PrkC, regulator of stationary phase</fullName>
    </submittedName>
</protein>
<evidence type="ECO:0000256" key="1">
    <source>
        <dbReference type="ARBA" id="ARBA00022679"/>
    </source>
</evidence>
<feature type="compositionally biased region" description="Polar residues" evidence="5">
    <location>
        <begin position="321"/>
        <end position="344"/>
    </location>
</feature>
<name>A0A085WQL5_9BACT</name>
<reference evidence="7 8" key="1">
    <citation type="submission" date="2014-04" db="EMBL/GenBank/DDBJ databases">
        <title>Genome assembly of Hyalangium minutum DSM 14724.</title>
        <authorList>
            <person name="Sharma G."/>
            <person name="Subramanian S."/>
        </authorList>
    </citation>
    <scope>NUCLEOTIDE SEQUENCE [LARGE SCALE GENOMIC DNA]</scope>
    <source>
        <strain evidence="7 8">DSM 14724</strain>
    </source>
</reference>
<dbReference type="PANTHER" id="PTHR43289">
    <property type="entry name" value="MITOGEN-ACTIVATED PROTEIN KINASE KINASE KINASE 20-RELATED"/>
    <property type="match status" value="1"/>
</dbReference>
<dbReference type="CDD" id="cd14014">
    <property type="entry name" value="STKc_PknB_like"/>
    <property type="match status" value="1"/>
</dbReference>
<dbReference type="PANTHER" id="PTHR43289:SF6">
    <property type="entry name" value="SERINE_THREONINE-PROTEIN KINASE NEKL-3"/>
    <property type="match status" value="1"/>
</dbReference>
<dbReference type="PROSITE" id="PS00109">
    <property type="entry name" value="PROTEIN_KINASE_TYR"/>
    <property type="match status" value="1"/>
</dbReference>
<organism evidence="7 8">
    <name type="scientific">Hyalangium minutum</name>
    <dbReference type="NCBI Taxonomy" id="394096"/>
    <lineage>
        <taxon>Bacteria</taxon>
        <taxon>Pseudomonadati</taxon>
        <taxon>Myxococcota</taxon>
        <taxon>Myxococcia</taxon>
        <taxon>Myxococcales</taxon>
        <taxon>Cystobacterineae</taxon>
        <taxon>Archangiaceae</taxon>
        <taxon>Hyalangium</taxon>
    </lineage>
</organism>
<proteinExistence type="predicted"/>
<evidence type="ECO:0000256" key="2">
    <source>
        <dbReference type="ARBA" id="ARBA00022741"/>
    </source>
</evidence>
<evidence type="ECO:0000313" key="8">
    <source>
        <dbReference type="Proteomes" id="UP000028725"/>
    </source>
</evidence>
<dbReference type="GO" id="GO:0005524">
    <property type="term" value="F:ATP binding"/>
    <property type="evidence" value="ECO:0007669"/>
    <property type="project" value="UniProtKB-KW"/>
</dbReference>
<evidence type="ECO:0000256" key="3">
    <source>
        <dbReference type="ARBA" id="ARBA00022777"/>
    </source>
</evidence>
<dbReference type="Pfam" id="PF08308">
    <property type="entry name" value="PEGA"/>
    <property type="match status" value="2"/>
</dbReference>
<evidence type="ECO:0000256" key="5">
    <source>
        <dbReference type="SAM" id="MobiDB-lite"/>
    </source>
</evidence>
<feature type="compositionally biased region" description="Pro residues" evidence="5">
    <location>
        <begin position="355"/>
        <end position="369"/>
    </location>
</feature>
<dbReference type="STRING" id="394096.DB31_5020"/>
<dbReference type="EMBL" id="JMCB01000003">
    <property type="protein sequence ID" value="KFE69978.1"/>
    <property type="molecule type" value="Genomic_DNA"/>
</dbReference>
<keyword evidence="3 7" id="KW-0418">Kinase</keyword>
<dbReference type="InterPro" id="IPR008266">
    <property type="entry name" value="Tyr_kinase_AS"/>
</dbReference>
<sequence length="566" mass="60603">MGEPFGHYELLQPLATGGMGQLYLARNRAEGFQKLVVVKMLLAHLSRDQGFMTMFLDEARIAAQLNHPHICQIFELGEHAGTHYLAMEYVPGVDLRSLQQHLAERGARLPPALACRIIADAASALHYAHELTDDSGQPLGIVHRDVSPSNVLVSFEGAVKLIDFGIAKAAGRAANTTAAGQLKGKFAYMSPEQAEGEPLDARSDLFSLGLVLHELLTGQRALQRDSDPGTLKAAREANIAPPSTLNPACTVDLDAVVMRALARRPEDRYANSSQFALALEDWLLKNQQPSSLAHLAAFLRSAYPDYKERSRVRAEITPNTGLDSTFVRTPSGATPQPSGLTRTYLTPERGALPPSDAPAPSAPPSPTAPHAPHKGRRLALFGAFALMLAGGAVFLARPGSPPVPMPPVPPAAAAELPTLTIVSHPSEVEVRVGGDFKGKTPLTLPIQPGTRVALTLQAPGLESIQHTHVMGESAELRFTLNLKKVTVTVTSKPLGATVRRDGQSLGETPMKLALTPNEPVKLSLSLKGYTSQDIELVPQEGATREVKLNKAALPNSTPFGKTMDQR</sequence>
<comment type="caution">
    <text evidence="7">The sequence shown here is derived from an EMBL/GenBank/DDBJ whole genome shotgun (WGS) entry which is preliminary data.</text>
</comment>
<dbReference type="Gene3D" id="3.30.200.20">
    <property type="entry name" value="Phosphorylase Kinase, domain 1"/>
    <property type="match status" value="1"/>
</dbReference>
<dbReference type="GO" id="GO:0004674">
    <property type="term" value="F:protein serine/threonine kinase activity"/>
    <property type="evidence" value="ECO:0007669"/>
    <property type="project" value="UniProtKB-KW"/>
</dbReference>
<dbReference type="AlphaFoldDB" id="A0A085WQL5"/>
<dbReference type="PROSITE" id="PS50011">
    <property type="entry name" value="PROTEIN_KINASE_DOM"/>
    <property type="match status" value="1"/>
</dbReference>
<dbReference type="InterPro" id="IPR011009">
    <property type="entry name" value="Kinase-like_dom_sf"/>
</dbReference>
<keyword evidence="7" id="KW-0723">Serine/threonine-protein kinase</keyword>
<keyword evidence="2" id="KW-0547">Nucleotide-binding</keyword>
<dbReference type="Gene3D" id="1.10.510.10">
    <property type="entry name" value="Transferase(Phosphotransferase) domain 1"/>
    <property type="match status" value="1"/>
</dbReference>
<evidence type="ECO:0000259" key="6">
    <source>
        <dbReference type="PROSITE" id="PS50011"/>
    </source>
</evidence>
<evidence type="ECO:0000313" key="7">
    <source>
        <dbReference type="EMBL" id="KFE69978.1"/>
    </source>
</evidence>
<dbReference type="PATRIC" id="fig|394096.3.peg.1503"/>
<dbReference type="Pfam" id="PF00069">
    <property type="entry name" value="Pkinase"/>
    <property type="match status" value="1"/>
</dbReference>
<keyword evidence="8" id="KW-1185">Reference proteome</keyword>
<gene>
    <name evidence="7" type="ORF">DB31_5020</name>
</gene>
<accession>A0A085WQL5</accession>
<keyword evidence="4" id="KW-0067">ATP-binding</keyword>